<feature type="chain" id="PRO_5042138206" evidence="9">
    <location>
        <begin position="27"/>
        <end position="722"/>
    </location>
</feature>
<evidence type="ECO:0000256" key="4">
    <source>
        <dbReference type="ARBA" id="ARBA00022729"/>
    </source>
</evidence>
<dbReference type="InterPro" id="IPR043046">
    <property type="entry name" value="IL17RA/B_FnIII-like_2_sf"/>
</dbReference>
<evidence type="ECO:0000256" key="6">
    <source>
        <dbReference type="ARBA" id="ARBA00023136"/>
    </source>
</evidence>
<dbReference type="InterPro" id="IPR032356">
    <property type="entry name" value="IL17R_A/B_N"/>
</dbReference>
<name>A0AAD1RQ93_PELCU</name>
<evidence type="ECO:0000256" key="9">
    <source>
        <dbReference type="SAM" id="SignalP"/>
    </source>
</evidence>
<evidence type="ECO:0000313" key="11">
    <source>
        <dbReference type="EMBL" id="CAH2276432.1"/>
    </source>
</evidence>
<dbReference type="Pfam" id="PF08357">
    <property type="entry name" value="SEFIR"/>
    <property type="match status" value="1"/>
</dbReference>
<reference evidence="11" key="1">
    <citation type="submission" date="2022-03" db="EMBL/GenBank/DDBJ databases">
        <authorList>
            <person name="Alioto T."/>
            <person name="Alioto T."/>
            <person name="Gomez Garrido J."/>
        </authorList>
    </citation>
    <scope>NUCLEOTIDE SEQUENCE</scope>
</reference>
<keyword evidence="6" id="KW-0472">Membrane</keyword>
<dbReference type="PANTHER" id="PTHR15583">
    <property type="entry name" value="INTERLEUKIN-17 RECEPTOR"/>
    <property type="match status" value="1"/>
</dbReference>
<dbReference type="PROSITE" id="PS51534">
    <property type="entry name" value="SEFIR"/>
    <property type="match status" value="1"/>
</dbReference>
<evidence type="ECO:0000256" key="5">
    <source>
        <dbReference type="ARBA" id="ARBA00022989"/>
    </source>
</evidence>
<keyword evidence="3" id="KW-0812">Transmembrane</keyword>
<evidence type="ECO:0000256" key="1">
    <source>
        <dbReference type="ARBA" id="ARBA00004251"/>
    </source>
</evidence>
<dbReference type="InterPro" id="IPR013568">
    <property type="entry name" value="SEFIR_dom"/>
</dbReference>
<dbReference type="Pfam" id="PF16556">
    <property type="entry name" value="IL17R_fnIII_D1"/>
    <property type="match status" value="1"/>
</dbReference>
<keyword evidence="5" id="KW-1133">Transmembrane helix</keyword>
<keyword evidence="7 11" id="KW-0675">Receptor</keyword>
<evidence type="ECO:0000256" key="2">
    <source>
        <dbReference type="ARBA" id="ARBA00022475"/>
    </source>
</evidence>
<accession>A0AAD1RQ93</accession>
<dbReference type="Gene3D" id="2.60.40.2150">
    <property type="entry name" value="Interleukin-17 receptor A/B, fibronectin-III-like domain 2"/>
    <property type="match status" value="1"/>
</dbReference>
<dbReference type="InterPro" id="IPR038683">
    <property type="entry name" value="IL17RA/B_FnIII-like_1_sf"/>
</dbReference>
<feature type="signal peptide" evidence="9">
    <location>
        <begin position="1"/>
        <end position="26"/>
    </location>
</feature>
<feature type="domain" description="SEFIR" evidence="10">
    <location>
        <begin position="346"/>
        <end position="502"/>
    </location>
</feature>
<evidence type="ECO:0000256" key="8">
    <source>
        <dbReference type="ARBA" id="ARBA00023180"/>
    </source>
</evidence>
<dbReference type="EMBL" id="OW240914">
    <property type="protein sequence ID" value="CAH2276432.1"/>
    <property type="molecule type" value="Genomic_DNA"/>
</dbReference>
<gene>
    <name evidence="11" type="ORF">PECUL_23A033825</name>
</gene>
<keyword evidence="8" id="KW-0325">Glycoprotein</keyword>
<dbReference type="FunFam" id="3.40.50.11530:FF:000002">
    <property type="entry name" value="Interleukin 17 receptor A"/>
    <property type="match status" value="1"/>
</dbReference>
<proteinExistence type="predicted"/>
<evidence type="ECO:0000259" key="10">
    <source>
        <dbReference type="PROSITE" id="PS51534"/>
    </source>
</evidence>
<keyword evidence="4 9" id="KW-0732">Signal</keyword>
<comment type="subcellular location">
    <subcellularLocation>
        <location evidence="1">Cell membrane</location>
        <topology evidence="1">Single-pass type I membrane protein</topology>
    </subcellularLocation>
</comment>
<dbReference type="Gene3D" id="3.40.50.11530">
    <property type="match status" value="1"/>
</dbReference>
<evidence type="ECO:0000313" key="12">
    <source>
        <dbReference type="Proteomes" id="UP001295444"/>
    </source>
</evidence>
<dbReference type="AlphaFoldDB" id="A0AAD1RQ93"/>
<evidence type="ECO:0000256" key="7">
    <source>
        <dbReference type="ARBA" id="ARBA00023170"/>
    </source>
</evidence>
<protein>
    <submittedName>
        <fullName evidence="11">Interleukin-17 receptor A</fullName>
    </submittedName>
</protein>
<dbReference type="GO" id="GO:0030368">
    <property type="term" value="F:interleukin-17 receptor activity"/>
    <property type="evidence" value="ECO:0007669"/>
    <property type="project" value="InterPro"/>
</dbReference>
<keyword evidence="2" id="KW-1003">Cell membrane</keyword>
<dbReference type="InterPro" id="IPR039465">
    <property type="entry name" value="IL-17_rcpt-like"/>
</dbReference>
<dbReference type="Gene3D" id="2.60.40.2160">
    <property type="entry name" value="Interleukin-17 receptor A/B, fibronectin-III-like domain 1"/>
    <property type="match status" value="1"/>
</dbReference>
<dbReference type="Proteomes" id="UP001295444">
    <property type="component" value="Chromosome 03"/>
</dbReference>
<evidence type="ECO:0000256" key="3">
    <source>
        <dbReference type="ARBA" id="ARBA00022692"/>
    </source>
</evidence>
<dbReference type="GO" id="GO:0005886">
    <property type="term" value="C:plasma membrane"/>
    <property type="evidence" value="ECO:0007669"/>
    <property type="project" value="UniProtKB-SubCell"/>
</dbReference>
<dbReference type="PANTHER" id="PTHR15583:SF13">
    <property type="entry name" value="INTERLEUKIN-17 RECEPTOR A"/>
    <property type="match status" value="1"/>
</dbReference>
<organism evidence="11 12">
    <name type="scientific">Pelobates cultripes</name>
    <name type="common">Western spadefoot toad</name>
    <dbReference type="NCBI Taxonomy" id="61616"/>
    <lineage>
        <taxon>Eukaryota</taxon>
        <taxon>Metazoa</taxon>
        <taxon>Chordata</taxon>
        <taxon>Craniata</taxon>
        <taxon>Vertebrata</taxon>
        <taxon>Euteleostomi</taxon>
        <taxon>Amphibia</taxon>
        <taxon>Batrachia</taxon>
        <taxon>Anura</taxon>
        <taxon>Pelobatoidea</taxon>
        <taxon>Pelobatidae</taxon>
        <taxon>Pelobates</taxon>
    </lineage>
</organism>
<sequence length="722" mass="81923">MAGGLAGKLVVVLLLCQSGIITSSNGLRVIPLNNTDCSQEGIQCTVMKSSCMDISWIKPFKWTPSAPERIDVNPGVRKNELGHRVPVLEIKWTLAKDSSILDLQGVELSIVQPSTNQQTCVQFHFGNQFPSQVSPRGEAWQFVFNNFEVERSQTYHVTVQNLPRQNNANSKEQSIYITECIGEGLGLTDICCKSGYCWKPNISVEIIGNDLVMNFDPLEEAEFYFLLVTNNHIPKYNKHLRIPQGAKGLRLNQTIYPATFSPACWYKFQIWPYMSTCEADCLRLNFKPECTLPSPKPVKRMYMSCIAAPVTLLFFGCVLLLCCLCGKITPPPLPPPPTPPPPLPHIKKVWLIYSADHTRYVNVVIKFADFLRGAWGMEVIVDRLHEGEIAEEGHMTWLCHQKKMIEDSDGSILVLCSRGTREKWNARLTTDKQRVTLREDRELKDLFTPAITIISADFQNGLHNEQYIIAYFEELSDLQDIPSLFNSCLKYNLVRDLQDIFFRIQRKERHCPRAQYDVPQEGAKGYENLRKALKRCQAWQEKHLNWFNEECLPNLAKEDESETEQEEGSDTIRCRPLLCDDEPCISKITPIINDADVSMKVEPVTVTGPPSIHVELNLSEGRSSLQTLQPITASEVVSTYIQEPCLEVHVEDPGIFANQDSFVELDQTSSIDVEAAALRFLQLSQPGILEQYMSIHKPSKESQDEGYATWNNRLEHHSVQDG</sequence>
<keyword evidence="12" id="KW-1185">Reference proteome</keyword>